<dbReference type="EMBL" id="AP019302">
    <property type="protein sequence ID" value="BBH05811.1"/>
    <property type="molecule type" value="Genomic_DNA"/>
</dbReference>
<gene>
    <name evidence="2" type="ORF">Prudu_017307</name>
</gene>
<evidence type="ECO:0000256" key="1">
    <source>
        <dbReference type="SAM" id="Phobius"/>
    </source>
</evidence>
<keyword evidence="1" id="KW-0812">Transmembrane</keyword>
<sequence>KKQRRIKEPKVAVKLDVNKAFDRVEWNFLRKILEKLGFATRWLLIPLLLMGNLLAISFPREASDKAENLGLIKGVRAVTNAPPISHLFFVDDSLLCLHASLASCQSLKDLLRITYEKAAGQRINFEKSTMAFGPNFDIQLESDMHKILGIPIVQFHEKYLDYQQLLTS</sequence>
<organism evidence="2">
    <name type="scientific">Prunus dulcis</name>
    <name type="common">Almond</name>
    <name type="synonym">Amygdalus dulcis</name>
    <dbReference type="NCBI Taxonomy" id="3755"/>
    <lineage>
        <taxon>Eukaryota</taxon>
        <taxon>Viridiplantae</taxon>
        <taxon>Streptophyta</taxon>
        <taxon>Embryophyta</taxon>
        <taxon>Tracheophyta</taxon>
        <taxon>Spermatophyta</taxon>
        <taxon>Magnoliopsida</taxon>
        <taxon>eudicotyledons</taxon>
        <taxon>Gunneridae</taxon>
        <taxon>Pentapetalae</taxon>
        <taxon>rosids</taxon>
        <taxon>fabids</taxon>
        <taxon>Rosales</taxon>
        <taxon>Rosaceae</taxon>
        <taxon>Amygdaloideae</taxon>
        <taxon>Amygdaleae</taxon>
        <taxon>Prunus</taxon>
    </lineage>
</organism>
<protein>
    <submittedName>
        <fullName evidence="2">DNAse I-like superfamily protein</fullName>
    </submittedName>
</protein>
<reference evidence="2" key="1">
    <citation type="journal article" date="2019" name="Science">
        <title>Mutation of a bHLH transcription factor allowed almond domestication.</title>
        <authorList>
            <person name="Sanchez-Perez R."/>
            <person name="Pavan S."/>
            <person name="Mazzeo R."/>
            <person name="Moldovan C."/>
            <person name="Aiese Cigliano R."/>
            <person name="Del Cueto J."/>
            <person name="Ricciardi F."/>
            <person name="Lotti C."/>
            <person name="Ricciardi L."/>
            <person name="Dicenta F."/>
            <person name="Lopez-Marques R.L."/>
            <person name="Lindberg Moller B."/>
        </authorList>
    </citation>
    <scope>NUCLEOTIDE SEQUENCE</scope>
</reference>
<proteinExistence type="predicted"/>
<keyword evidence="1" id="KW-1133">Transmembrane helix</keyword>
<accession>A0A4Y1RN94</accession>
<feature type="transmembrane region" description="Helical" evidence="1">
    <location>
        <begin position="38"/>
        <end position="58"/>
    </location>
</feature>
<evidence type="ECO:0000313" key="2">
    <source>
        <dbReference type="EMBL" id="BBH05811.1"/>
    </source>
</evidence>
<feature type="non-terminal residue" evidence="2">
    <location>
        <position position="1"/>
    </location>
</feature>
<dbReference type="AlphaFoldDB" id="A0A4Y1RN94"/>
<name>A0A4Y1RN94_PRUDU</name>
<keyword evidence="1" id="KW-0472">Membrane</keyword>